<evidence type="ECO:0000256" key="6">
    <source>
        <dbReference type="ARBA" id="ARBA00022723"/>
    </source>
</evidence>
<comment type="cofactor">
    <cofactor evidence="11">
        <name>Zn(2+)</name>
        <dbReference type="ChEBI" id="CHEBI:29105"/>
    </cofactor>
    <text evidence="11">Binds 1 zinc ion per subunit.</text>
</comment>
<dbReference type="PANTHER" id="PTHR33202">
    <property type="entry name" value="ZINC UPTAKE REGULATION PROTEIN"/>
    <property type="match status" value="1"/>
</dbReference>
<evidence type="ECO:0000256" key="12">
    <source>
        <dbReference type="PIRSR" id="PIRSR602481-2"/>
    </source>
</evidence>
<comment type="caution">
    <text evidence="13">The sequence shown here is derived from an EMBL/GenBank/DDBJ whole genome shotgun (WGS) entry which is preliminary data.</text>
</comment>
<comment type="similarity">
    <text evidence="2">Belongs to the Fur family.</text>
</comment>
<evidence type="ECO:0000256" key="5">
    <source>
        <dbReference type="ARBA" id="ARBA00022491"/>
    </source>
</evidence>
<evidence type="ECO:0000256" key="2">
    <source>
        <dbReference type="ARBA" id="ARBA00007957"/>
    </source>
</evidence>
<keyword evidence="14" id="KW-1185">Reference proteome</keyword>
<evidence type="ECO:0000256" key="1">
    <source>
        <dbReference type="ARBA" id="ARBA00004496"/>
    </source>
</evidence>
<evidence type="ECO:0000256" key="7">
    <source>
        <dbReference type="ARBA" id="ARBA00022833"/>
    </source>
</evidence>
<feature type="binding site" evidence="11">
    <location>
        <position position="90"/>
    </location>
    <ligand>
        <name>Zn(2+)</name>
        <dbReference type="ChEBI" id="CHEBI:29105"/>
    </ligand>
</feature>
<dbReference type="RefSeq" id="WP_203668970.1">
    <property type="nucleotide sequence ID" value="NZ_BONO01000017.1"/>
</dbReference>
<dbReference type="InterPro" id="IPR043135">
    <property type="entry name" value="Fur_C"/>
</dbReference>
<keyword evidence="8" id="KW-0805">Transcription regulation</keyword>
<dbReference type="Gene3D" id="3.30.1490.190">
    <property type="match status" value="1"/>
</dbReference>
<dbReference type="GO" id="GO:0003700">
    <property type="term" value="F:DNA-binding transcription factor activity"/>
    <property type="evidence" value="ECO:0007669"/>
    <property type="project" value="InterPro"/>
</dbReference>
<evidence type="ECO:0000256" key="4">
    <source>
        <dbReference type="ARBA" id="ARBA00022490"/>
    </source>
</evidence>
<dbReference type="GO" id="GO:0008270">
    <property type="term" value="F:zinc ion binding"/>
    <property type="evidence" value="ECO:0007669"/>
    <property type="project" value="TreeGrafter"/>
</dbReference>
<proteinExistence type="inferred from homology"/>
<dbReference type="CDD" id="cd07153">
    <property type="entry name" value="Fur_like"/>
    <property type="match status" value="1"/>
</dbReference>
<evidence type="ECO:0000313" key="13">
    <source>
        <dbReference type="EMBL" id="GIG36946.1"/>
    </source>
</evidence>
<evidence type="ECO:0000256" key="11">
    <source>
        <dbReference type="PIRSR" id="PIRSR602481-1"/>
    </source>
</evidence>
<dbReference type="InterPro" id="IPR036388">
    <property type="entry name" value="WH-like_DNA-bd_sf"/>
</dbReference>
<dbReference type="Pfam" id="PF01475">
    <property type="entry name" value="FUR"/>
    <property type="match status" value="1"/>
</dbReference>
<feature type="binding site" evidence="12">
    <location>
        <position position="119"/>
    </location>
    <ligand>
        <name>Fe cation</name>
        <dbReference type="ChEBI" id="CHEBI:24875"/>
    </ligand>
</feature>
<keyword evidence="10" id="KW-0804">Transcription</keyword>
<keyword evidence="7 11" id="KW-0862">Zinc</keyword>
<dbReference type="GO" id="GO:0000976">
    <property type="term" value="F:transcription cis-regulatory region binding"/>
    <property type="evidence" value="ECO:0007669"/>
    <property type="project" value="TreeGrafter"/>
</dbReference>
<accession>A0A919PC42</accession>
<evidence type="ECO:0000256" key="10">
    <source>
        <dbReference type="ARBA" id="ARBA00023163"/>
    </source>
</evidence>
<gene>
    <name evidence="13" type="primary">fur</name>
    <name evidence="13" type="ORF">Cpa01nite_23270</name>
</gene>
<keyword evidence="12" id="KW-0408">Iron</keyword>
<organism evidence="13 14">
    <name type="scientific">Cellulomonas pakistanensis</name>
    <dbReference type="NCBI Taxonomy" id="992287"/>
    <lineage>
        <taxon>Bacteria</taxon>
        <taxon>Bacillati</taxon>
        <taxon>Actinomycetota</taxon>
        <taxon>Actinomycetes</taxon>
        <taxon>Micrococcales</taxon>
        <taxon>Cellulomonadaceae</taxon>
        <taxon>Cellulomonas</taxon>
    </lineage>
</organism>
<name>A0A919PC42_9CELL</name>
<evidence type="ECO:0000256" key="3">
    <source>
        <dbReference type="ARBA" id="ARBA00011738"/>
    </source>
</evidence>
<dbReference type="InterPro" id="IPR036390">
    <property type="entry name" value="WH_DNA-bd_sf"/>
</dbReference>
<feature type="binding site" evidence="12">
    <location>
        <position position="102"/>
    </location>
    <ligand>
        <name>Fe cation</name>
        <dbReference type="ChEBI" id="CHEBI:24875"/>
    </ligand>
</feature>
<dbReference type="InterPro" id="IPR002481">
    <property type="entry name" value="FUR"/>
</dbReference>
<feature type="binding site" evidence="11">
    <location>
        <position position="87"/>
    </location>
    <ligand>
        <name>Zn(2+)</name>
        <dbReference type="ChEBI" id="CHEBI:29105"/>
    </ligand>
</feature>
<dbReference type="AlphaFoldDB" id="A0A919PC42"/>
<dbReference type="EMBL" id="BONO01000017">
    <property type="protein sequence ID" value="GIG36946.1"/>
    <property type="molecule type" value="Genomic_DNA"/>
</dbReference>
<dbReference type="PANTHER" id="PTHR33202:SF2">
    <property type="entry name" value="FERRIC UPTAKE REGULATION PROTEIN"/>
    <property type="match status" value="1"/>
</dbReference>
<evidence type="ECO:0000256" key="9">
    <source>
        <dbReference type="ARBA" id="ARBA00023125"/>
    </source>
</evidence>
<dbReference type="SUPFAM" id="SSF46785">
    <property type="entry name" value="Winged helix' DNA-binding domain"/>
    <property type="match status" value="1"/>
</dbReference>
<sequence length="132" mass="14957">MTPSGERSTRQRAAIVAVMDQLPDFRSARQIHLVLRERGHDIGLATVYRSLHRMEERGEVDVLRSAGGETAVYRRCERKAHHHHLVCRSCGRAVEVEGPAIEHWARRMAEQSGFSEVTHTVEVFGTCGPCRR</sequence>
<dbReference type="Gene3D" id="1.10.10.10">
    <property type="entry name" value="Winged helix-like DNA-binding domain superfamily/Winged helix DNA-binding domain"/>
    <property type="match status" value="1"/>
</dbReference>
<keyword evidence="5" id="KW-0678">Repressor</keyword>
<protein>
    <submittedName>
        <fullName evidence="13">Transcriptional repressor</fullName>
    </submittedName>
</protein>
<evidence type="ECO:0000256" key="8">
    <source>
        <dbReference type="ARBA" id="ARBA00023015"/>
    </source>
</evidence>
<feature type="binding site" evidence="11">
    <location>
        <position position="130"/>
    </location>
    <ligand>
        <name>Zn(2+)</name>
        <dbReference type="ChEBI" id="CHEBI:29105"/>
    </ligand>
</feature>
<keyword evidence="4" id="KW-0963">Cytoplasm</keyword>
<keyword evidence="6 11" id="KW-0479">Metal-binding</keyword>
<feature type="binding site" evidence="11">
    <location>
        <position position="127"/>
    </location>
    <ligand>
        <name>Zn(2+)</name>
        <dbReference type="ChEBI" id="CHEBI:29105"/>
    </ligand>
</feature>
<keyword evidence="9" id="KW-0238">DNA-binding</keyword>
<dbReference type="FunFam" id="1.10.10.10:FF:000459">
    <property type="entry name" value="Ferric uptake regulation protein"/>
    <property type="match status" value="1"/>
</dbReference>
<comment type="subcellular location">
    <subcellularLocation>
        <location evidence="1">Cytoplasm</location>
    </subcellularLocation>
</comment>
<feature type="binding site" evidence="12">
    <location>
        <position position="81"/>
    </location>
    <ligand>
        <name>Fe cation</name>
        <dbReference type="ChEBI" id="CHEBI:24875"/>
    </ligand>
</feature>
<comment type="subunit">
    <text evidence="3">Homodimer.</text>
</comment>
<dbReference type="GO" id="GO:0045892">
    <property type="term" value="P:negative regulation of DNA-templated transcription"/>
    <property type="evidence" value="ECO:0007669"/>
    <property type="project" value="TreeGrafter"/>
</dbReference>
<evidence type="ECO:0000313" key="14">
    <source>
        <dbReference type="Proteomes" id="UP000642125"/>
    </source>
</evidence>
<dbReference type="Proteomes" id="UP000642125">
    <property type="component" value="Unassembled WGS sequence"/>
</dbReference>
<comment type="cofactor">
    <cofactor evidence="12">
        <name>Mn(2+)</name>
        <dbReference type="ChEBI" id="CHEBI:29035"/>
    </cofactor>
    <cofactor evidence="12">
        <name>Fe(2+)</name>
        <dbReference type="ChEBI" id="CHEBI:29033"/>
    </cofactor>
    <text evidence="12">Binds 1 Mn(2+) or Fe(2+) ion per subunit.</text>
</comment>
<dbReference type="GO" id="GO:0005829">
    <property type="term" value="C:cytosol"/>
    <property type="evidence" value="ECO:0007669"/>
    <property type="project" value="TreeGrafter"/>
</dbReference>
<reference evidence="13" key="1">
    <citation type="submission" date="2021-01" db="EMBL/GenBank/DDBJ databases">
        <title>Whole genome shotgun sequence of Cellulomonas pakistanensis NBRC 110800.</title>
        <authorList>
            <person name="Komaki H."/>
            <person name="Tamura T."/>
        </authorList>
    </citation>
    <scope>NUCLEOTIDE SEQUENCE</scope>
    <source>
        <strain evidence="13">NBRC 110800</strain>
    </source>
</reference>
<dbReference type="GO" id="GO:1900376">
    <property type="term" value="P:regulation of secondary metabolite biosynthetic process"/>
    <property type="evidence" value="ECO:0007669"/>
    <property type="project" value="TreeGrafter"/>
</dbReference>